<evidence type="ECO:0000313" key="5">
    <source>
        <dbReference type="Proteomes" id="UP001272097"/>
    </source>
</evidence>
<comment type="caution">
    <text evidence="4">The sequence shown here is derived from an EMBL/GenBank/DDBJ whole genome shotgun (WGS) entry which is preliminary data.</text>
</comment>
<reference evidence="4 5" key="1">
    <citation type="submission" date="2023-08" db="EMBL/GenBank/DDBJ databases">
        <title>Implementing the SeqCode for naming new Mesorhizobium species isolated from Vachellia karroo root nodules.</title>
        <authorList>
            <person name="Van Lill M."/>
        </authorList>
    </citation>
    <scope>NUCLEOTIDE SEQUENCE [LARGE SCALE GENOMIC DNA]</scope>
    <source>
        <strain evidence="4 5">VK3E</strain>
    </source>
</reference>
<evidence type="ECO:0000256" key="1">
    <source>
        <dbReference type="ARBA" id="ARBA00022649"/>
    </source>
</evidence>
<dbReference type="SUPFAM" id="SSF55729">
    <property type="entry name" value="Acyl-CoA N-acyltransferases (Nat)"/>
    <property type="match status" value="1"/>
</dbReference>
<keyword evidence="3" id="KW-0012">Acyltransferase</keyword>
<name>A0ABU4WY36_9HYPH</name>
<dbReference type="RefSeq" id="WP_320213741.1">
    <property type="nucleotide sequence ID" value="NZ_JAVIIS010000010.1"/>
</dbReference>
<evidence type="ECO:0000256" key="2">
    <source>
        <dbReference type="ARBA" id="ARBA00022679"/>
    </source>
</evidence>
<dbReference type="EMBL" id="JAVIIS010000010">
    <property type="protein sequence ID" value="MDX8439822.1"/>
    <property type="molecule type" value="Genomic_DNA"/>
</dbReference>
<evidence type="ECO:0000313" key="4">
    <source>
        <dbReference type="EMBL" id="MDX8439822.1"/>
    </source>
</evidence>
<dbReference type="Proteomes" id="UP001272097">
    <property type="component" value="Unassembled WGS sequence"/>
</dbReference>
<evidence type="ECO:0000256" key="3">
    <source>
        <dbReference type="ARBA" id="ARBA00023315"/>
    </source>
</evidence>
<dbReference type="PANTHER" id="PTHR36449">
    <property type="entry name" value="ACETYLTRANSFERASE-RELATED"/>
    <property type="match status" value="1"/>
</dbReference>
<keyword evidence="1" id="KW-1277">Toxin-antitoxin system</keyword>
<protein>
    <submittedName>
        <fullName evidence="4">GNAT family N-acetyltransferase</fullName>
    </submittedName>
</protein>
<keyword evidence="2" id="KW-0808">Transferase</keyword>
<dbReference type="Gene3D" id="3.40.630.30">
    <property type="match status" value="1"/>
</dbReference>
<keyword evidence="5" id="KW-1185">Reference proteome</keyword>
<dbReference type="PANTHER" id="PTHR36449:SF1">
    <property type="entry name" value="ACETYLTRANSFERASE"/>
    <property type="match status" value="1"/>
</dbReference>
<accession>A0ABU4WY36</accession>
<dbReference type="InterPro" id="IPR016181">
    <property type="entry name" value="Acyl_CoA_acyltransferase"/>
</dbReference>
<gene>
    <name evidence="4" type="ORF">RFM51_09460</name>
</gene>
<sequence length="171" mass="19415">MARLTPPRPLAAEDYRDAFDCGRESLNNWFRRNAWRNQQDGVSRTSVICDPANSLVAAYVTLSAGQIERAYLPKSAQRNRPDPIPIILLGQLAVDLRFQNRGCGRSLLLFAFRTAVRLSADIGCFGILTHPLDEAVRDFYRSFDFEDLPFDPKRSMIVRIADLRESGFGYE</sequence>
<organism evidence="4 5">
    <name type="scientific">Mesorhizobium australafricanum</name>
    <dbReference type="NCBI Taxonomy" id="3072311"/>
    <lineage>
        <taxon>Bacteria</taxon>
        <taxon>Pseudomonadati</taxon>
        <taxon>Pseudomonadota</taxon>
        <taxon>Alphaproteobacteria</taxon>
        <taxon>Hyphomicrobiales</taxon>
        <taxon>Phyllobacteriaceae</taxon>
        <taxon>Mesorhizobium</taxon>
    </lineage>
</organism>
<proteinExistence type="predicted"/>